<dbReference type="InterPro" id="IPR031327">
    <property type="entry name" value="MCM"/>
</dbReference>
<dbReference type="PROSITE" id="PS50051">
    <property type="entry name" value="MCM_2"/>
    <property type="match status" value="1"/>
</dbReference>
<dbReference type="EMBL" id="BRYB01001496">
    <property type="protein sequence ID" value="GMI27083.1"/>
    <property type="molecule type" value="Genomic_DNA"/>
</dbReference>
<keyword evidence="3 4" id="KW-0238">DNA-binding</keyword>
<evidence type="ECO:0000256" key="4">
    <source>
        <dbReference type="RuleBase" id="RU004070"/>
    </source>
</evidence>
<evidence type="ECO:0000256" key="1">
    <source>
        <dbReference type="ARBA" id="ARBA00022741"/>
    </source>
</evidence>
<evidence type="ECO:0000313" key="7">
    <source>
        <dbReference type="Proteomes" id="UP001165060"/>
    </source>
</evidence>
<sequence>MKLRGDINVLLMGDPSTAKSQFLKFVEKVAPVGVYTSGKGSSAAGLTASVIKDAKGEFYLEGGAMVLADGGIVMIDEFDKMKPQDRVAIHEAMEQQTISIAKAGITTVLNSRAAVLAAANPIYGRYDDMRSASENIDLMTTILSRFDLIFIVRDIRDEERDKAIARHVMGVHVDAGANNEVNTHEAIDVANAAGEEDDETVAEKAEKIAQEGGMLDIQTFKKFVQYCRARCSPRLSEESSEVLASEYVKIRDTVRRRQAENGGDTAAVVPITVRQLEALVRLSESNAKMRLSSEVAAEDIAEALRLFKVATMAASETDSNNGQDLAKAGEGQDRDAYTKAEAFIKARVGIGSTVNRSRLVEEAVGVGQNAAIVSRVLGIFVKKAEFQEKGQGGKLVKRLK</sequence>
<dbReference type="SMART" id="SM00350">
    <property type="entry name" value="MCM"/>
    <property type="match status" value="1"/>
</dbReference>
<dbReference type="PANTHER" id="PTHR11630">
    <property type="entry name" value="DNA REPLICATION LICENSING FACTOR MCM FAMILY MEMBER"/>
    <property type="match status" value="1"/>
</dbReference>
<dbReference type="Pfam" id="PF21933">
    <property type="entry name" value="MCM5_C"/>
    <property type="match status" value="1"/>
</dbReference>
<dbReference type="InterPro" id="IPR027417">
    <property type="entry name" value="P-loop_NTPase"/>
</dbReference>
<feature type="domain" description="MCM C-terminal AAA(+) ATPase" evidence="5">
    <location>
        <begin position="1"/>
        <end position="168"/>
    </location>
</feature>
<dbReference type="PRINTS" id="PR01657">
    <property type="entry name" value="MCMFAMILY"/>
</dbReference>
<dbReference type="InterPro" id="IPR001208">
    <property type="entry name" value="MCM_dom"/>
</dbReference>
<protein>
    <recommendedName>
        <fullName evidence="5">MCM C-terminal AAA(+) ATPase domain-containing protein</fullName>
    </recommendedName>
</protein>
<dbReference type="SUPFAM" id="SSF52540">
    <property type="entry name" value="P-loop containing nucleoside triphosphate hydrolases"/>
    <property type="match status" value="1"/>
</dbReference>
<evidence type="ECO:0000256" key="3">
    <source>
        <dbReference type="ARBA" id="ARBA00023125"/>
    </source>
</evidence>
<accession>A0ABQ6MJN5</accession>
<dbReference type="InterPro" id="IPR041562">
    <property type="entry name" value="MCM_lid"/>
</dbReference>
<gene>
    <name evidence="6" type="ORF">TeGR_g7883</name>
</gene>
<evidence type="ECO:0000313" key="6">
    <source>
        <dbReference type="EMBL" id="GMI27083.1"/>
    </source>
</evidence>
<dbReference type="Gene3D" id="3.40.50.300">
    <property type="entry name" value="P-loop containing nucleotide triphosphate hydrolases"/>
    <property type="match status" value="1"/>
</dbReference>
<evidence type="ECO:0000256" key="2">
    <source>
        <dbReference type="ARBA" id="ARBA00022840"/>
    </source>
</evidence>
<keyword evidence="2 4" id="KW-0067">ATP-binding</keyword>
<dbReference type="Pfam" id="PF17855">
    <property type="entry name" value="MCM_lid"/>
    <property type="match status" value="1"/>
</dbReference>
<keyword evidence="7" id="KW-1185">Reference proteome</keyword>
<comment type="similarity">
    <text evidence="4">Belongs to the MCM family.</text>
</comment>
<evidence type="ECO:0000259" key="5">
    <source>
        <dbReference type="PROSITE" id="PS50051"/>
    </source>
</evidence>
<reference evidence="6 7" key="1">
    <citation type="journal article" date="2023" name="Commun. Biol.">
        <title>Genome analysis of Parmales, the sister group of diatoms, reveals the evolutionary specialization of diatoms from phago-mixotrophs to photoautotrophs.</title>
        <authorList>
            <person name="Ban H."/>
            <person name="Sato S."/>
            <person name="Yoshikawa S."/>
            <person name="Yamada K."/>
            <person name="Nakamura Y."/>
            <person name="Ichinomiya M."/>
            <person name="Sato N."/>
            <person name="Blanc-Mathieu R."/>
            <person name="Endo H."/>
            <person name="Kuwata A."/>
            <person name="Ogata H."/>
        </authorList>
    </citation>
    <scope>NUCLEOTIDE SEQUENCE [LARGE SCALE GENOMIC DNA]</scope>
</reference>
<comment type="caution">
    <text evidence="6">The sequence shown here is derived from an EMBL/GenBank/DDBJ whole genome shotgun (WGS) entry which is preliminary data.</text>
</comment>
<dbReference type="Pfam" id="PF00493">
    <property type="entry name" value="MCM"/>
    <property type="match status" value="1"/>
</dbReference>
<organism evidence="6 7">
    <name type="scientific">Tetraparma gracilis</name>
    <dbReference type="NCBI Taxonomy" id="2962635"/>
    <lineage>
        <taxon>Eukaryota</taxon>
        <taxon>Sar</taxon>
        <taxon>Stramenopiles</taxon>
        <taxon>Ochrophyta</taxon>
        <taxon>Bolidophyceae</taxon>
        <taxon>Parmales</taxon>
        <taxon>Triparmaceae</taxon>
        <taxon>Tetraparma</taxon>
    </lineage>
</organism>
<keyword evidence="1 4" id="KW-0547">Nucleotide-binding</keyword>
<name>A0ABQ6MJN5_9STRA</name>
<dbReference type="InterPro" id="IPR054125">
    <property type="entry name" value="MCM5_C"/>
</dbReference>
<dbReference type="Proteomes" id="UP001165060">
    <property type="component" value="Unassembled WGS sequence"/>
</dbReference>
<proteinExistence type="inferred from homology"/>
<dbReference type="PANTHER" id="PTHR11630:SF42">
    <property type="entry name" value="DNA REPLICATION LICENSING FACTOR MCM5"/>
    <property type="match status" value="1"/>
</dbReference>